<dbReference type="AlphaFoldDB" id="A0A1F4W1B8"/>
<proteinExistence type="predicted"/>
<dbReference type="Proteomes" id="UP000176614">
    <property type="component" value="Unassembled WGS sequence"/>
</dbReference>
<evidence type="ECO:0000313" key="1">
    <source>
        <dbReference type="EMBL" id="OGC62843.1"/>
    </source>
</evidence>
<sequence>MLYPATAKTIVEQALRAWLKGRDLLCDIILDEKLSVDRQKDKPAIYFFEITFLTNDQGVQNARKCQIWIVQEPNGPTHGSCIMLRDQATYETKFQYWNEEIVLL</sequence>
<organism evidence="1 2">
    <name type="scientific">candidate division WWE3 bacterium RIFOXYA2_FULL_46_9</name>
    <dbReference type="NCBI Taxonomy" id="1802636"/>
    <lineage>
        <taxon>Bacteria</taxon>
        <taxon>Katanobacteria</taxon>
    </lineage>
</organism>
<reference evidence="1 2" key="1">
    <citation type="journal article" date="2016" name="Nat. Commun.">
        <title>Thousands of microbial genomes shed light on interconnected biogeochemical processes in an aquifer system.</title>
        <authorList>
            <person name="Anantharaman K."/>
            <person name="Brown C.T."/>
            <person name="Hug L.A."/>
            <person name="Sharon I."/>
            <person name="Castelle C.J."/>
            <person name="Probst A.J."/>
            <person name="Thomas B.C."/>
            <person name="Singh A."/>
            <person name="Wilkins M.J."/>
            <person name="Karaoz U."/>
            <person name="Brodie E.L."/>
            <person name="Williams K.H."/>
            <person name="Hubbard S.S."/>
            <person name="Banfield J.F."/>
        </authorList>
    </citation>
    <scope>NUCLEOTIDE SEQUENCE [LARGE SCALE GENOMIC DNA]</scope>
</reference>
<protein>
    <submittedName>
        <fullName evidence="1">Uncharacterized protein</fullName>
    </submittedName>
</protein>
<gene>
    <name evidence="1" type="ORF">A2264_04215</name>
</gene>
<evidence type="ECO:0000313" key="2">
    <source>
        <dbReference type="Proteomes" id="UP000176614"/>
    </source>
</evidence>
<comment type="caution">
    <text evidence="1">The sequence shown here is derived from an EMBL/GenBank/DDBJ whole genome shotgun (WGS) entry which is preliminary data.</text>
</comment>
<dbReference type="EMBL" id="MEVT01000012">
    <property type="protein sequence ID" value="OGC62843.1"/>
    <property type="molecule type" value="Genomic_DNA"/>
</dbReference>
<accession>A0A1F4W1B8</accession>
<name>A0A1F4W1B8_UNCKA</name>